<reference evidence="2 3" key="1">
    <citation type="journal article" date="2010" name="Proc. Natl. Acad. Sci. U.S.A.">
        <title>Insights into evolution of multicellular fungi from the assembled chromosomes of the mushroom Coprinopsis cinerea (Coprinus cinereus).</title>
        <authorList>
            <person name="Stajich J.E."/>
            <person name="Wilke S.K."/>
            <person name="Ahren D."/>
            <person name="Au C.H."/>
            <person name="Birren B.W."/>
            <person name="Borodovsky M."/>
            <person name="Burns C."/>
            <person name="Canback B."/>
            <person name="Casselton L.A."/>
            <person name="Cheng C.K."/>
            <person name="Deng J."/>
            <person name="Dietrich F.S."/>
            <person name="Fargo D.C."/>
            <person name="Farman M.L."/>
            <person name="Gathman A.C."/>
            <person name="Goldberg J."/>
            <person name="Guigo R."/>
            <person name="Hoegger P.J."/>
            <person name="Hooker J.B."/>
            <person name="Huggins A."/>
            <person name="James T.Y."/>
            <person name="Kamada T."/>
            <person name="Kilaru S."/>
            <person name="Kodira C."/>
            <person name="Kues U."/>
            <person name="Kupfer D."/>
            <person name="Kwan H.S."/>
            <person name="Lomsadze A."/>
            <person name="Li W."/>
            <person name="Lilly W.W."/>
            <person name="Ma L.J."/>
            <person name="Mackey A.J."/>
            <person name="Manning G."/>
            <person name="Martin F."/>
            <person name="Muraguchi H."/>
            <person name="Natvig D.O."/>
            <person name="Palmerini H."/>
            <person name="Ramesh M.A."/>
            <person name="Rehmeyer C.J."/>
            <person name="Roe B.A."/>
            <person name="Shenoy N."/>
            <person name="Stanke M."/>
            <person name="Ter-Hovhannisyan V."/>
            <person name="Tunlid A."/>
            <person name="Velagapudi R."/>
            <person name="Vision T.J."/>
            <person name="Zeng Q."/>
            <person name="Zolan M.E."/>
            <person name="Pukkila P.J."/>
        </authorList>
    </citation>
    <scope>NUCLEOTIDE SEQUENCE [LARGE SCALE GENOMIC DNA]</scope>
    <source>
        <strain evidence="3">Okayama-7 / 130 / ATCC MYA-4618 / FGSC 9003</strain>
    </source>
</reference>
<feature type="compositionally biased region" description="Acidic residues" evidence="1">
    <location>
        <begin position="590"/>
        <end position="601"/>
    </location>
</feature>
<dbReference type="EMBL" id="AACS02000011">
    <property type="protein sequence ID" value="EAU82847.2"/>
    <property type="molecule type" value="Genomic_DNA"/>
</dbReference>
<dbReference type="HOGENOM" id="CLU_495215_0_0_1"/>
<comment type="caution">
    <text evidence="2">The sequence shown here is derived from an EMBL/GenBank/DDBJ whole genome shotgun (WGS) entry which is preliminary data.</text>
</comment>
<protein>
    <submittedName>
        <fullName evidence="2">Uncharacterized protein</fullName>
    </submittedName>
</protein>
<name>A8P5D6_COPC7</name>
<sequence length="601" mass="66737">MALALQRMALQRLVLILEPRSSNGYPRSSSSTIDSDFDVDKFASKLRSLCWDVSATKWVVKEMEIRGCAVPLVGTSGDGDGDGEATEKKQKEEEEERRSKCEGAMKRYLKGAIMALPRLTKVETHDVWPTRLITQALLEKASQFTSLTINASRIHLPYFLSNDPDSNESVLMRILSYKWDFPNLKHLKVKLPEPGSASSSGPMFSRRGSYYEVLHSQAAKMSYFVPWLANLVGQCAGEVECLELDVPNHEVHLGTLVGWGCGERLERVVLRSKGCSRLPEKGSGSSSSSGGSSVRSKLLKLEREFGRLREVELEDENENENGRGYGRTKKRKGRTPWEALEEAKMWVTLVRSTPVSEGLLAYLTAHPGALESLAFVHLASEHTEEEQDDGTDRLAQTFWSSVLPRFKKSLKKLVVETQYECGWCLRNAGVKCLAGFESLEHLEIPVHTEAGVLLDEEGGSVFIRTLLDLLASSNPSSPGPMSVLKLQFCQTRSYFYYVPTGQRKREAKAKEALEKGLERYSWRVESGNAVGQDFEPSLPCNVGVGACEFQLKSEVKEGSGDVWWSYTRVQVESDTDKPAYGPIPGSPGPDSDDDSVSEDSV</sequence>
<accession>A8P5D6</accession>
<proteinExistence type="predicted"/>
<feature type="region of interest" description="Disordered" evidence="1">
    <location>
        <begin position="574"/>
        <end position="601"/>
    </location>
</feature>
<dbReference type="AlphaFoldDB" id="A8P5D6"/>
<dbReference type="InParanoid" id="A8P5D6"/>
<feature type="region of interest" description="Disordered" evidence="1">
    <location>
        <begin position="76"/>
        <end position="100"/>
    </location>
</feature>
<dbReference type="OMA" id="VETQYEC"/>
<feature type="compositionally biased region" description="Low complexity" evidence="1">
    <location>
        <begin position="282"/>
        <end position="293"/>
    </location>
</feature>
<feature type="region of interest" description="Disordered" evidence="1">
    <location>
        <begin position="276"/>
        <end position="295"/>
    </location>
</feature>
<gene>
    <name evidence="2" type="ORF">CC1G_05469</name>
</gene>
<evidence type="ECO:0000313" key="3">
    <source>
        <dbReference type="Proteomes" id="UP000001861"/>
    </source>
</evidence>
<evidence type="ECO:0000313" key="2">
    <source>
        <dbReference type="EMBL" id="EAU82847.2"/>
    </source>
</evidence>
<dbReference type="GeneID" id="6015511"/>
<keyword evidence="3" id="KW-1185">Reference proteome</keyword>
<organism evidence="2 3">
    <name type="scientific">Coprinopsis cinerea (strain Okayama-7 / 130 / ATCC MYA-4618 / FGSC 9003)</name>
    <name type="common">Inky cap fungus</name>
    <name type="synonym">Hormographiella aspergillata</name>
    <dbReference type="NCBI Taxonomy" id="240176"/>
    <lineage>
        <taxon>Eukaryota</taxon>
        <taxon>Fungi</taxon>
        <taxon>Dikarya</taxon>
        <taxon>Basidiomycota</taxon>
        <taxon>Agaricomycotina</taxon>
        <taxon>Agaricomycetes</taxon>
        <taxon>Agaricomycetidae</taxon>
        <taxon>Agaricales</taxon>
        <taxon>Agaricineae</taxon>
        <taxon>Psathyrellaceae</taxon>
        <taxon>Coprinopsis</taxon>
    </lineage>
</organism>
<evidence type="ECO:0000256" key="1">
    <source>
        <dbReference type="SAM" id="MobiDB-lite"/>
    </source>
</evidence>
<feature type="compositionally biased region" description="Basic and acidic residues" evidence="1">
    <location>
        <begin position="85"/>
        <end position="100"/>
    </location>
</feature>
<dbReference type="Proteomes" id="UP000001861">
    <property type="component" value="Unassembled WGS sequence"/>
</dbReference>
<feature type="region of interest" description="Disordered" evidence="1">
    <location>
        <begin position="314"/>
        <end position="334"/>
    </location>
</feature>
<dbReference type="OrthoDB" id="2986625at2759"/>
<dbReference type="KEGG" id="cci:CC1G_05469"/>
<dbReference type="RefSeq" id="XP_001838916.2">
    <property type="nucleotide sequence ID" value="XM_001838864.2"/>
</dbReference>
<dbReference type="VEuPathDB" id="FungiDB:CC1G_05469"/>